<dbReference type="PROSITE" id="PS50004">
    <property type="entry name" value="C2"/>
    <property type="match status" value="1"/>
</dbReference>
<dbReference type="InterPro" id="IPR021718">
    <property type="entry name" value="CPSF73-100_C"/>
</dbReference>
<dbReference type="EC" id="3.1.4.4" evidence="5"/>
<dbReference type="STRING" id="3750.A0A498JEV9"/>
<evidence type="ECO:0000256" key="11">
    <source>
        <dbReference type="ARBA" id="ARBA00022837"/>
    </source>
</evidence>
<comment type="similarity">
    <text evidence="4">Belongs to the phospholipase D family. C2-PLD subfamily.</text>
</comment>
<dbReference type="PANTHER" id="PTHR18896:SF153">
    <property type="entry name" value="PHOSPHOLIPASE D"/>
    <property type="match status" value="1"/>
</dbReference>
<keyword evidence="8" id="KW-0479">Metal-binding</keyword>
<evidence type="ECO:0000256" key="8">
    <source>
        <dbReference type="ARBA" id="ARBA00022723"/>
    </source>
</evidence>
<keyword evidence="11" id="KW-0106">Calcium</keyword>
<dbReference type="SMART" id="SM01027">
    <property type="entry name" value="Beta-Casp"/>
    <property type="match status" value="1"/>
</dbReference>
<dbReference type="FunFam" id="3.40.50.10890:FF:000001">
    <property type="entry name" value="Cleavage and polyadenylation specificity factor subunit 3"/>
    <property type="match status" value="1"/>
</dbReference>
<dbReference type="PROSITE" id="PS50035">
    <property type="entry name" value="PLD"/>
    <property type="match status" value="2"/>
</dbReference>
<evidence type="ECO:0000256" key="1">
    <source>
        <dbReference type="ARBA" id="ARBA00000798"/>
    </source>
</evidence>
<dbReference type="EMBL" id="RDQH01000334">
    <property type="protein sequence ID" value="RXH92272.1"/>
    <property type="molecule type" value="Genomic_DNA"/>
</dbReference>
<evidence type="ECO:0000259" key="16">
    <source>
        <dbReference type="PROSITE" id="PS50035"/>
    </source>
</evidence>
<gene>
    <name evidence="17" type="ORF">DVH24_033168</name>
</gene>
<dbReference type="Gene3D" id="3.60.15.10">
    <property type="entry name" value="Ribonuclease Z/Hydroxyacylglutathione hydrolase-like"/>
    <property type="match status" value="1"/>
</dbReference>
<comment type="caution">
    <text evidence="17">The sequence shown here is derived from an EMBL/GenBank/DDBJ whole genome shotgun (WGS) entry which is preliminary data.</text>
</comment>
<keyword evidence="7" id="KW-0540">Nuclease</keyword>
<dbReference type="GO" id="GO:0006397">
    <property type="term" value="P:mRNA processing"/>
    <property type="evidence" value="ECO:0007669"/>
    <property type="project" value="UniProtKB-KW"/>
</dbReference>
<evidence type="ECO:0000313" key="17">
    <source>
        <dbReference type="EMBL" id="RXH92272.1"/>
    </source>
</evidence>
<keyword evidence="18" id="KW-1185">Reference proteome</keyword>
<feature type="domain" description="PLD phosphodiesterase" evidence="16">
    <location>
        <begin position="354"/>
        <end position="388"/>
    </location>
</feature>
<protein>
    <recommendedName>
        <fullName evidence="5">phospholipase D</fullName>
        <ecNumber evidence="5">3.1.4.4</ecNumber>
    </recommendedName>
</protein>
<dbReference type="GO" id="GO:0004630">
    <property type="term" value="F:phospholipase D activity"/>
    <property type="evidence" value="ECO:0007669"/>
    <property type="project" value="UniProtKB-EC"/>
</dbReference>
<dbReference type="InterPro" id="IPR015679">
    <property type="entry name" value="PLipase_D_fam"/>
</dbReference>
<dbReference type="Pfam" id="PF10996">
    <property type="entry name" value="Beta-Casp"/>
    <property type="match status" value="1"/>
</dbReference>
<feature type="domain" description="PLD phosphodiesterase" evidence="16">
    <location>
        <begin position="690"/>
        <end position="717"/>
    </location>
</feature>
<dbReference type="InterPro" id="IPR022712">
    <property type="entry name" value="Beta_Casp"/>
</dbReference>
<dbReference type="FunFam" id="3.30.870.10:FF:000025">
    <property type="entry name" value="Phospholipase D delta"/>
    <property type="match status" value="1"/>
</dbReference>
<dbReference type="Pfam" id="PF00753">
    <property type="entry name" value="Lactamase_B"/>
    <property type="match status" value="1"/>
</dbReference>
<sequence length="1533" mass="172561">MGSDGSEDGSPKEHIILHGELDLWIIEAKALPNMDLPSERMRRCFTMFGTCSTPFGNRPTKTASGKQAMITSDPYVSVCLAGATVAQTRIISNCENPSWEEHFCVPVAHPVVKVEFHVKDNDVLGAELIGVVEISVDKIISGKPINDWFPIIGNHGNCLKPFPELHVSIQFKPVEGNPLYKNGVGAGPDYKGVPNTYFPLRKGGSVTLYQDAHVPNNMLPEIVLEGGKIFQQGKCWEDICHAILEAQHLIYIIGWSVYHRVKLVREPTKPLPSGGELALGELLKYKSQEGIRVVMLIWDDKTSHDKLFLKTEGVMQTHDEETKRFFKHSSVHCVLSPRYASNKLSIFKQQVVGTLFTHHQKCVLLDTASGNNRKITAFIGGLDMCDGRYDTPEHRLFKDVNSVFQNDIHNPTFPPNDHGPREPWHDLHCKIEGPAAYDILTNFEQRWRKAKKRDFKIKKVTNRHDDALIRLDRVSWIVSPTSNRDGEQNVRVSSEEDRENWHVQVFRSIDSGSVKGFPKGVQDAEAQNLICGKNLKIDKSIHVAYIKAIRSAQRFVYIENQYFVGSSFYWPSYKNAGADNLIPMELALKVASKIKANERFSVYIVVPMWPEGVPTASATQEILYWQAQTMGMMYQVVTSALQDAGLFDQYHPQDYLNFYCLGNREAPSSSQPHQPTDNRGLLLAQKFRRFMIYVHAKGMIVDDEYVILGSANINQRSMDGSRDTEIAMGAYQPHHTWAAEKNLHPHGQVYGYRMSLWAEHLGGVEDTYQDPESLECVKRVNDIAKLNWKAFVSEEHREMKGHLMTYPVQIGRDGRVSSLPGYESFPDVGELHTFWVKMASMGQPPPPLPLKRREAPAVSREDDKMIITPLGAGNEVGRSCVHMTFKGKTVMFDCGIHPAYSGMAALPYFDEIDPSTIDVLLVTHFHLDHAASLPYFLEKTTFKGRVFMTYATKAIYKLLLTDYIKVSKVSVEDMLFDEQDINSSMDKIEVIDFHQTVEIEGIRFWCYTAGHVLGAAMFMVDIAGVRVLYTGDYSREEDRHLRAAETPEFSPDVCIIESTYGVQHHQPRHIREKRFTDVIHTTVAQGGRVLIPVFALGRAQELLLILDEYWSNHPELHNIPIYYASPLAKRCLSVYETYTLSMNDRIRNAKSNPFIFKHISPLKSIENLKDVGPSVVMASPGGLQSGLSRQLFDKWCTDKKNSCVIPGYVVEGTLAKTIINEPKEVTSMTGLSVPLNMQVHYISFSAHADSVQTSAFLEELRPPNIILVHGEANEMGRLKQKLVTQFADRNTKILTPKNCQSVEMYFNSQKMAKAIGRLAEKTPEVGESVNGLLVKKGFSYQIMASDDLHVFSQLSTANVTQRITIPYASGFTVIKHRLKQIYESVESSVDEESGVPTLRVHDRVTLKQDTDKHISLHWASDPISDMVSDSVVALILNINREVPKVVVESEDIKTEEENVKKAEKVIHALLVSLFGDVKPGENGKLVISVDGNVAQLDKQSGDVESENEGLKERVKTAFRRIQSAVKPIPLRAT</sequence>
<evidence type="ECO:0000256" key="7">
    <source>
        <dbReference type="ARBA" id="ARBA00022722"/>
    </source>
</evidence>
<evidence type="ECO:0000256" key="14">
    <source>
        <dbReference type="ARBA" id="ARBA00023242"/>
    </source>
</evidence>
<dbReference type="SMART" id="SM01098">
    <property type="entry name" value="CPSF73-100_C"/>
    <property type="match status" value="1"/>
</dbReference>
<evidence type="ECO:0000256" key="10">
    <source>
        <dbReference type="ARBA" id="ARBA00022801"/>
    </source>
</evidence>
<accession>A0A498JEV9</accession>
<dbReference type="InterPro" id="IPR001736">
    <property type="entry name" value="PLipase_D/transphosphatidylase"/>
</dbReference>
<keyword evidence="6" id="KW-0507">mRNA processing</keyword>
<dbReference type="InterPro" id="IPR024632">
    <property type="entry name" value="PLipase_D_C"/>
</dbReference>
<comment type="catalytic activity">
    <reaction evidence="1">
        <text>a 1,2-diacyl-sn-glycero-3-phosphocholine + H2O = a 1,2-diacyl-sn-glycero-3-phosphate + choline + H(+)</text>
        <dbReference type="Rhea" id="RHEA:14445"/>
        <dbReference type="ChEBI" id="CHEBI:15354"/>
        <dbReference type="ChEBI" id="CHEBI:15377"/>
        <dbReference type="ChEBI" id="CHEBI:15378"/>
        <dbReference type="ChEBI" id="CHEBI:57643"/>
        <dbReference type="ChEBI" id="CHEBI:58608"/>
        <dbReference type="EC" id="3.1.4.4"/>
    </reaction>
</comment>
<evidence type="ECO:0000256" key="4">
    <source>
        <dbReference type="ARBA" id="ARBA00010683"/>
    </source>
</evidence>
<dbReference type="GO" id="GO:0005886">
    <property type="term" value="C:plasma membrane"/>
    <property type="evidence" value="ECO:0007669"/>
    <property type="project" value="TreeGrafter"/>
</dbReference>
<comment type="cofactor">
    <cofactor evidence="2">
        <name>Ca(2+)</name>
        <dbReference type="ChEBI" id="CHEBI:29108"/>
    </cofactor>
</comment>
<dbReference type="GO" id="GO:0004518">
    <property type="term" value="F:nuclease activity"/>
    <property type="evidence" value="ECO:0007669"/>
    <property type="project" value="UniProtKB-KW"/>
</dbReference>
<dbReference type="Pfam" id="PF00168">
    <property type="entry name" value="C2"/>
    <property type="match status" value="1"/>
</dbReference>
<dbReference type="InterPro" id="IPR011108">
    <property type="entry name" value="RMMBL"/>
</dbReference>
<keyword evidence="13" id="KW-0443">Lipid metabolism</keyword>
<dbReference type="CDD" id="cd04015">
    <property type="entry name" value="C2_plant_PLD"/>
    <property type="match status" value="1"/>
</dbReference>
<dbReference type="FunFam" id="3.60.15.10:FF:000001">
    <property type="entry name" value="Cleavage and polyadenylation specificity factor"/>
    <property type="match status" value="1"/>
</dbReference>
<evidence type="ECO:0000259" key="15">
    <source>
        <dbReference type="PROSITE" id="PS50004"/>
    </source>
</evidence>
<dbReference type="SMART" id="SM00849">
    <property type="entry name" value="Lactamase_B"/>
    <property type="match status" value="1"/>
</dbReference>
<dbReference type="Pfam" id="PF12357">
    <property type="entry name" value="PLD_C"/>
    <property type="match status" value="1"/>
</dbReference>
<dbReference type="InterPro" id="IPR035892">
    <property type="entry name" value="C2_domain_sf"/>
</dbReference>
<dbReference type="SUPFAM" id="SSF56281">
    <property type="entry name" value="Metallo-hydrolase/oxidoreductase"/>
    <property type="match status" value="1"/>
</dbReference>
<proteinExistence type="inferred from homology"/>
<evidence type="ECO:0000256" key="3">
    <source>
        <dbReference type="ARBA" id="ARBA00004123"/>
    </source>
</evidence>
<dbReference type="GO" id="GO:0046872">
    <property type="term" value="F:metal ion binding"/>
    <property type="evidence" value="ECO:0007669"/>
    <property type="project" value="UniProtKB-KW"/>
</dbReference>
<keyword evidence="9" id="KW-0677">Repeat</keyword>
<keyword evidence="10" id="KW-0378">Hydrolase</keyword>
<dbReference type="GO" id="GO:0005634">
    <property type="term" value="C:nucleus"/>
    <property type="evidence" value="ECO:0007669"/>
    <property type="project" value="UniProtKB-SubCell"/>
</dbReference>
<dbReference type="SUPFAM" id="SSF49562">
    <property type="entry name" value="C2 domain (Calcium/lipid-binding domain, CaLB)"/>
    <property type="match status" value="1"/>
</dbReference>
<comment type="subcellular location">
    <subcellularLocation>
        <location evidence="3">Nucleus</location>
    </subcellularLocation>
</comment>
<evidence type="ECO:0000256" key="5">
    <source>
        <dbReference type="ARBA" id="ARBA00012027"/>
    </source>
</evidence>
<dbReference type="CDD" id="cd16292">
    <property type="entry name" value="CPSF3-like_MBL-fold"/>
    <property type="match status" value="1"/>
</dbReference>
<dbReference type="InterPro" id="IPR036866">
    <property type="entry name" value="RibonucZ/Hydroxyglut_hydro"/>
</dbReference>
<dbReference type="Pfam" id="PF11718">
    <property type="entry name" value="CPSF73-100_C"/>
    <property type="match status" value="1"/>
</dbReference>
<organism evidence="17 18">
    <name type="scientific">Malus domestica</name>
    <name type="common">Apple</name>
    <name type="synonym">Pyrus malus</name>
    <dbReference type="NCBI Taxonomy" id="3750"/>
    <lineage>
        <taxon>Eukaryota</taxon>
        <taxon>Viridiplantae</taxon>
        <taxon>Streptophyta</taxon>
        <taxon>Embryophyta</taxon>
        <taxon>Tracheophyta</taxon>
        <taxon>Spermatophyta</taxon>
        <taxon>Magnoliopsida</taxon>
        <taxon>eudicotyledons</taxon>
        <taxon>Gunneridae</taxon>
        <taxon>Pentapetalae</taxon>
        <taxon>rosids</taxon>
        <taxon>fabids</taxon>
        <taxon>Rosales</taxon>
        <taxon>Rosaceae</taxon>
        <taxon>Amygdaloideae</taxon>
        <taxon>Maleae</taxon>
        <taxon>Malus</taxon>
    </lineage>
</organism>
<dbReference type="GO" id="GO:0009395">
    <property type="term" value="P:phospholipid catabolic process"/>
    <property type="evidence" value="ECO:0007669"/>
    <property type="project" value="TreeGrafter"/>
</dbReference>
<evidence type="ECO:0000256" key="13">
    <source>
        <dbReference type="ARBA" id="ARBA00023098"/>
    </source>
</evidence>
<dbReference type="Gene3D" id="3.40.50.10890">
    <property type="match status" value="1"/>
</dbReference>
<evidence type="ECO:0000313" key="18">
    <source>
        <dbReference type="Proteomes" id="UP000290289"/>
    </source>
</evidence>
<dbReference type="PANTHER" id="PTHR18896">
    <property type="entry name" value="PHOSPHOLIPASE D"/>
    <property type="match status" value="1"/>
</dbReference>
<dbReference type="Pfam" id="PF07521">
    <property type="entry name" value="RMMBL"/>
    <property type="match status" value="1"/>
</dbReference>
<dbReference type="InterPro" id="IPR000008">
    <property type="entry name" value="C2_dom"/>
</dbReference>
<dbReference type="Pfam" id="PF00614">
    <property type="entry name" value="PLDc"/>
    <property type="match status" value="1"/>
</dbReference>
<evidence type="ECO:0000256" key="12">
    <source>
        <dbReference type="ARBA" id="ARBA00022963"/>
    </source>
</evidence>
<keyword evidence="12" id="KW-0442">Lipid degradation</keyword>
<reference evidence="17 18" key="1">
    <citation type="submission" date="2018-10" db="EMBL/GenBank/DDBJ databases">
        <title>A high-quality apple genome assembly.</title>
        <authorList>
            <person name="Hu J."/>
        </authorList>
    </citation>
    <scope>NUCLEOTIDE SEQUENCE [LARGE SCALE GENOMIC DNA]</scope>
    <source>
        <strain evidence="18">cv. HFTH1</strain>
        <tissue evidence="17">Young leaf</tissue>
    </source>
</reference>
<dbReference type="Gene3D" id="3.30.870.10">
    <property type="entry name" value="Endonuclease Chain A"/>
    <property type="match status" value="2"/>
</dbReference>
<evidence type="ECO:0000256" key="2">
    <source>
        <dbReference type="ARBA" id="ARBA00001913"/>
    </source>
</evidence>
<dbReference type="SMART" id="SM00239">
    <property type="entry name" value="C2"/>
    <property type="match status" value="1"/>
</dbReference>
<feature type="domain" description="C2" evidence="15">
    <location>
        <begin position="1"/>
        <end position="149"/>
    </location>
</feature>
<dbReference type="Gene3D" id="2.60.40.150">
    <property type="entry name" value="C2 domain"/>
    <property type="match status" value="1"/>
</dbReference>
<dbReference type="InterPro" id="IPR001279">
    <property type="entry name" value="Metallo-B-lactamas"/>
</dbReference>
<name>A0A498JEV9_MALDO</name>
<dbReference type="SMART" id="SM00155">
    <property type="entry name" value="PLDc"/>
    <property type="match status" value="2"/>
</dbReference>
<evidence type="ECO:0000256" key="6">
    <source>
        <dbReference type="ARBA" id="ARBA00022664"/>
    </source>
</evidence>
<evidence type="ECO:0000256" key="9">
    <source>
        <dbReference type="ARBA" id="ARBA00022737"/>
    </source>
</evidence>
<dbReference type="Proteomes" id="UP000290289">
    <property type="component" value="Chromosome 8"/>
</dbReference>
<keyword evidence="14" id="KW-0539">Nucleus</keyword>
<dbReference type="SUPFAM" id="SSF56024">
    <property type="entry name" value="Phospholipase D/nuclease"/>
    <property type="match status" value="2"/>
</dbReference>